<name>A0AAV2DB33_9ROSI</name>
<evidence type="ECO:0000256" key="2">
    <source>
        <dbReference type="SAM" id="SignalP"/>
    </source>
</evidence>
<protein>
    <submittedName>
        <fullName evidence="3">Uncharacterized protein</fullName>
    </submittedName>
</protein>
<gene>
    <name evidence="3" type="ORF">LTRI10_LOCUS12840</name>
</gene>
<feature type="signal peptide" evidence="2">
    <location>
        <begin position="1"/>
        <end position="15"/>
    </location>
</feature>
<evidence type="ECO:0000313" key="3">
    <source>
        <dbReference type="EMBL" id="CAL1370735.1"/>
    </source>
</evidence>
<feature type="chain" id="PRO_5043595368" evidence="2">
    <location>
        <begin position="16"/>
        <end position="117"/>
    </location>
</feature>
<dbReference type="AlphaFoldDB" id="A0AAV2DB33"/>
<dbReference type="Proteomes" id="UP001497516">
    <property type="component" value="Chromosome 2"/>
</dbReference>
<keyword evidence="4" id="KW-1185">Reference proteome</keyword>
<evidence type="ECO:0000256" key="1">
    <source>
        <dbReference type="SAM" id="MobiDB-lite"/>
    </source>
</evidence>
<organism evidence="3 4">
    <name type="scientific">Linum trigynum</name>
    <dbReference type="NCBI Taxonomy" id="586398"/>
    <lineage>
        <taxon>Eukaryota</taxon>
        <taxon>Viridiplantae</taxon>
        <taxon>Streptophyta</taxon>
        <taxon>Embryophyta</taxon>
        <taxon>Tracheophyta</taxon>
        <taxon>Spermatophyta</taxon>
        <taxon>Magnoliopsida</taxon>
        <taxon>eudicotyledons</taxon>
        <taxon>Gunneridae</taxon>
        <taxon>Pentapetalae</taxon>
        <taxon>rosids</taxon>
        <taxon>fabids</taxon>
        <taxon>Malpighiales</taxon>
        <taxon>Linaceae</taxon>
        <taxon>Linum</taxon>
    </lineage>
</organism>
<accession>A0AAV2DB33</accession>
<sequence>MITRLLLALPLNLSAYRTESPTLWLNADEVLNEIGIAVEGEDDDPFVHWISSDSELEDEAVAGEVSVEQEAPEDQAPIASFAAALQDLYGSSSESDLEPFTAAALDDPVSSEDSSDP</sequence>
<proteinExistence type="predicted"/>
<feature type="region of interest" description="Disordered" evidence="1">
    <location>
        <begin position="92"/>
        <end position="117"/>
    </location>
</feature>
<reference evidence="3 4" key="1">
    <citation type="submission" date="2024-04" db="EMBL/GenBank/DDBJ databases">
        <authorList>
            <person name="Fracassetti M."/>
        </authorList>
    </citation>
    <scope>NUCLEOTIDE SEQUENCE [LARGE SCALE GENOMIC DNA]</scope>
</reference>
<dbReference type="EMBL" id="OZ034815">
    <property type="protein sequence ID" value="CAL1370735.1"/>
    <property type="molecule type" value="Genomic_DNA"/>
</dbReference>
<keyword evidence="2" id="KW-0732">Signal</keyword>
<evidence type="ECO:0000313" key="4">
    <source>
        <dbReference type="Proteomes" id="UP001497516"/>
    </source>
</evidence>